<sequence>MKKYQSSQKVTQRGFTLLEVMIVIAILGMIAGLVVPNLMGQTDDAKIQSTAIEIRNLESTLDMYKLKGGMYPTTEQGLEALVTRPEIEPIPRNYPEQGYLKKVPVDKWGNEYQLVSPGEMGVYDLFSMGPDGEAGTEDDIGNWNADEYL</sequence>
<protein>
    <recommendedName>
        <fullName evidence="3">Type II secretion system core protein G</fullName>
    </recommendedName>
</protein>
<dbReference type="GO" id="GO:0015628">
    <property type="term" value="P:protein secretion by the type II secretion system"/>
    <property type="evidence" value="ECO:0007669"/>
    <property type="project" value="InterPro"/>
</dbReference>
<organism evidence="12 13">
    <name type="scientific">Psychrosphaera ytuae</name>
    <dbReference type="NCBI Taxonomy" id="2820710"/>
    <lineage>
        <taxon>Bacteria</taxon>
        <taxon>Pseudomonadati</taxon>
        <taxon>Pseudomonadota</taxon>
        <taxon>Gammaproteobacteria</taxon>
        <taxon>Alteromonadales</taxon>
        <taxon>Pseudoalteromonadaceae</taxon>
        <taxon>Psychrosphaera</taxon>
    </lineage>
</organism>
<dbReference type="InterPro" id="IPR045584">
    <property type="entry name" value="Pilin-like"/>
</dbReference>
<evidence type="ECO:0000256" key="7">
    <source>
        <dbReference type="ARBA" id="ARBA00022692"/>
    </source>
</evidence>
<evidence type="ECO:0000256" key="10">
    <source>
        <dbReference type="SAM" id="Phobius"/>
    </source>
</evidence>
<evidence type="ECO:0000313" key="12">
    <source>
        <dbReference type="EMBL" id="QTH62875.1"/>
    </source>
</evidence>
<dbReference type="InterPro" id="IPR000983">
    <property type="entry name" value="Bac_GSPG_pilin"/>
</dbReference>
<dbReference type="InterPro" id="IPR010054">
    <property type="entry name" value="Type2_sec_GspG"/>
</dbReference>
<dbReference type="NCBIfam" id="TIGR02532">
    <property type="entry name" value="IV_pilin_GFxxxE"/>
    <property type="match status" value="1"/>
</dbReference>
<dbReference type="GO" id="GO:0005886">
    <property type="term" value="C:plasma membrane"/>
    <property type="evidence" value="ECO:0007669"/>
    <property type="project" value="UniProtKB-SubCell"/>
</dbReference>
<comment type="similarity">
    <text evidence="2">Belongs to the GSP G family.</text>
</comment>
<keyword evidence="4" id="KW-1003">Cell membrane</keyword>
<evidence type="ECO:0000256" key="5">
    <source>
        <dbReference type="ARBA" id="ARBA00022481"/>
    </source>
</evidence>
<dbReference type="GO" id="GO:0015627">
    <property type="term" value="C:type II protein secretion system complex"/>
    <property type="evidence" value="ECO:0007669"/>
    <property type="project" value="InterPro"/>
</dbReference>
<dbReference type="PRINTS" id="PR00813">
    <property type="entry name" value="BCTERIALGSPG"/>
</dbReference>
<evidence type="ECO:0000256" key="9">
    <source>
        <dbReference type="ARBA" id="ARBA00023136"/>
    </source>
</evidence>
<dbReference type="Pfam" id="PF07963">
    <property type="entry name" value="N_methyl"/>
    <property type="match status" value="1"/>
</dbReference>
<evidence type="ECO:0000259" key="11">
    <source>
        <dbReference type="Pfam" id="PF08334"/>
    </source>
</evidence>
<evidence type="ECO:0000256" key="1">
    <source>
        <dbReference type="ARBA" id="ARBA00004377"/>
    </source>
</evidence>
<evidence type="ECO:0000256" key="3">
    <source>
        <dbReference type="ARBA" id="ARBA00020042"/>
    </source>
</evidence>
<dbReference type="InterPro" id="IPR013545">
    <property type="entry name" value="T2SS_protein-GspG_C"/>
</dbReference>
<dbReference type="AlphaFoldDB" id="A0A975DC11"/>
<dbReference type="EMBL" id="CP072110">
    <property type="protein sequence ID" value="QTH62875.1"/>
    <property type="molecule type" value="Genomic_DNA"/>
</dbReference>
<reference evidence="12" key="1">
    <citation type="submission" date="2021-03" db="EMBL/GenBank/DDBJ databases">
        <title>Description of Psychrosphaera ytuae sp. nov. isolated from deep sea sediment of South China Sea.</title>
        <authorList>
            <person name="Zhang J."/>
            <person name="Xu X.-D."/>
        </authorList>
    </citation>
    <scope>NUCLEOTIDE SEQUENCE</scope>
    <source>
        <strain evidence="12">MTZ26</strain>
    </source>
</reference>
<evidence type="ECO:0000256" key="8">
    <source>
        <dbReference type="ARBA" id="ARBA00022989"/>
    </source>
</evidence>
<accession>A0A975DC11</accession>
<evidence type="ECO:0000256" key="6">
    <source>
        <dbReference type="ARBA" id="ARBA00022519"/>
    </source>
</evidence>
<dbReference type="NCBIfam" id="TIGR01710">
    <property type="entry name" value="typeII_sec_gspG"/>
    <property type="match status" value="1"/>
</dbReference>
<evidence type="ECO:0000313" key="13">
    <source>
        <dbReference type="Proteomes" id="UP000682739"/>
    </source>
</evidence>
<keyword evidence="6" id="KW-0997">Cell inner membrane</keyword>
<keyword evidence="8 10" id="KW-1133">Transmembrane helix</keyword>
<keyword evidence="7 10" id="KW-0812">Transmembrane</keyword>
<dbReference type="SUPFAM" id="SSF54523">
    <property type="entry name" value="Pili subunits"/>
    <property type="match status" value="1"/>
</dbReference>
<dbReference type="RefSeq" id="WP_208830493.1">
    <property type="nucleotide sequence ID" value="NZ_CP072110.1"/>
</dbReference>
<dbReference type="KEGG" id="psym:J1N51_08855"/>
<dbReference type="PROSITE" id="PS00409">
    <property type="entry name" value="PROKAR_NTER_METHYL"/>
    <property type="match status" value="1"/>
</dbReference>
<dbReference type="Proteomes" id="UP000682739">
    <property type="component" value="Chromosome"/>
</dbReference>
<dbReference type="PANTHER" id="PTHR30093:SF44">
    <property type="entry name" value="TYPE II SECRETION SYSTEM CORE PROTEIN G"/>
    <property type="match status" value="1"/>
</dbReference>
<evidence type="ECO:0000256" key="4">
    <source>
        <dbReference type="ARBA" id="ARBA00022475"/>
    </source>
</evidence>
<dbReference type="PANTHER" id="PTHR30093">
    <property type="entry name" value="GENERAL SECRETION PATHWAY PROTEIN G"/>
    <property type="match status" value="1"/>
</dbReference>
<comment type="subcellular location">
    <subcellularLocation>
        <location evidence="1">Cell inner membrane</location>
        <topology evidence="1">Single-pass membrane protein</topology>
    </subcellularLocation>
</comment>
<dbReference type="Pfam" id="PF08334">
    <property type="entry name" value="T2SSG"/>
    <property type="match status" value="1"/>
</dbReference>
<feature type="domain" description="Type II secretion system protein GspG C-terminal" evidence="11">
    <location>
        <begin position="37"/>
        <end position="143"/>
    </location>
</feature>
<keyword evidence="5" id="KW-0488">Methylation</keyword>
<proteinExistence type="inferred from homology"/>
<gene>
    <name evidence="12" type="primary">gspG</name>
    <name evidence="12" type="ORF">J1N51_08855</name>
</gene>
<feature type="transmembrane region" description="Helical" evidence="10">
    <location>
        <begin position="20"/>
        <end position="39"/>
    </location>
</feature>
<evidence type="ECO:0000256" key="2">
    <source>
        <dbReference type="ARBA" id="ARBA00009984"/>
    </source>
</evidence>
<name>A0A975DC11_9GAMM</name>
<dbReference type="InterPro" id="IPR012902">
    <property type="entry name" value="N_methyl_site"/>
</dbReference>
<keyword evidence="9 10" id="KW-0472">Membrane</keyword>
<dbReference type="Gene3D" id="3.30.700.10">
    <property type="entry name" value="Glycoprotein, Type 4 Pilin"/>
    <property type="match status" value="1"/>
</dbReference>
<keyword evidence="13" id="KW-1185">Reference proteome</keyword>